<gene>
    <name evidence="6" type="ORF">ACFPQ5_11365</name>
</gene>
<evidence type="ECO:0000256" key="2">
    <source>
        <dbReference type="ARBA" id="ARBA00022692"/>
    </source>
</evidence>
<keyword evidence="3 5" id="KW-1133">Transmembrane helix</keyword>
<reference evidence="7" key="1">
    <citation type="journal article" date="2019" name="Int. J. Syst. Evol. Microbiol.">
        <title>The Global Catalogue of Microorganisms (GCM) 10K type strain sequencing project: providing services to taxonomists for standard genome sequencing and annotation.</title>
        <authorList>
            <consortium name="The Broad Institute Genomics Platform"/>
            <consortium name="The Broad Institute Genome Sequencing Center for Infectious Disease"/>
            <person name="Wu L."/>
            <person name="Ma J."/>
        </authorList>
    </citation>
    <scope>NUCLEOTIDE SEQUENCE [LARGE SCALE GENOMIC DNA]</scope>
    <source>
        <strain evidence="7">CCUG 43111</strain>
    </source>
</reference>
<evidence type="ECO:0000256" key="5">
    <source>
        <dbReference type="SAM" id="Phobius"/>
    </source>
</evidence>
<feature type="transmembrane region" description="Helical" evidence="5">
    <location>
        <begin position="85"/>
        <end position="107"/>
    </location>
</feature>
<accession>A0ABW0MLL4</accession>
<proteinExistence type="predicted"/>
<feature type="transmembrane region" description="Helical" evidence="5">
    <location>
        <begin position="20"/>
        <end position="39"/>
    </location>
</feature>
<organism evidence="6 7">
    <name type="scientific">Massilia suwonensis</name>
    <dbReference type="NCBI Taxonomy" id="648895"/>
    <lineage>
        <taxon>Bacteria</taxon>
        <taxon>Pseudomonadati</taxon>
        <taxon>Pseudomonadota</taxon>
        <taxon>Betaproteobacteria</taxon>
        <taxon>Burkholderiales</taxon>
        <taxon>Oxalobacteraceae</taxon>
        <taxon>Telluria group</taxon>
        <taxon>Massilia</taxon>
    </lineage>
</organism>
<evidence type="ECO:0000313" key="6">
    <source>
        <dbReference type="EMBL" id="MFC5478794.1"/>
    </source>
</evidence>
<keyword evidence="4 5" id="KW-0472">Membrane</keyword>
<dbReference type="Pfam" id="PF07681">
    <property type="entry name" value="DoxX"/>
    <property type="match status" value="1"/>
</dbReference>
<evidence type="ECO:0000256" key="4">
    <source>
        <dbReference type="ARBA" id="ARBA00023136"/>
    </source>
</evidence>
<feature type="transmembrane region" description="Helical" evidence="5">
    <location>
        <begin position="119"/>
        <end position="137"/>
    </location>
</feature>
<comment type="subcellular location">
    <subcellularLocation>
        <location evidence="1">Membrane</location>
        <topology evidence="1">Multi-pass membrane protein</topology>
    </subcellularLocation>
</comment>
<dbReference type="InterPro" id="IPR032808">
    <property type="entry name" value="DoxX"/>
</dbReference>
<sequence length="146" mass="16157">MYLHSVHSIPTRRPQQRPRALYWCFLLLLCSAYLQGALVKAWDFPAALAEMRHFGLTPALPFALLVIAGELGASLLILSGRLRWLGALYLALFTLAANCVANRFWLLDGMVRTMSENGFFEHLGLVGAFLIVAWTDLQRGQAAPGA</sequence>
<keyword evidence="7" id="KW-1185">Reference proteome</keyword>
<feature type="transmembrane region" description="Helical" evidence="5">
    <location>
        <begin position="59"/>
        <end position="78"/>
    </location>
</feature>
<evidence type="ECO:0000256" key="1">
    <source>
        <dbReference type="ARBA" id="ARBA00004141"/>
    </source>
</evidence>
<dbReference type="Proteomes" id="UP001596101">
    <property type="component" value="Unassembled WGS sequence"/>
</dbReference>
<comment type="caution">
    <text evidence="6">The sequence shown here is derived from an EMBL/GenBank/DDBJ whole genome shotgun (WGS) entry which is preliminary data.</text>
</comment>
<evidence type="ECO:0000313" key="7">
    <source>
        <dbReference type="Proteomes" id="UP001596101"/>
    </source>
</evidence>
<keyword evidence="2 5" id="KW-0812">Transmembrane</keyword>
<dbReference type="EMBL" id="JBHSMR010000013">
    <property type="protein sequence ID" value="MFC5478794.1"/>
    <property type="molecule type" value="Genomic_DNA"/>
</dbReference>
<protein>
    <submittedName>
        <fullName evidence="6">DoxX family protein</fullName>
    </submittedName>
</protein>
<evidence type="ECO:0000256" key="3">
    <source>
        <dbReference type="ARBA" id="ARBA00022989"/>
    </source>
</evidence>
<dbReference type="RefSeq" id="WP_379755139.1">
    <property type="nucleotide sequence ID" value="NZ_JBHSMR010000013.1"/>
</dbReference>
<name>A0ABW0MLL4_9BURK</name>